<name>A0A4Y1WR18_9BACT</name>
<dbReference type="GO" id="GO:0015221">
    <property type="term" value="F:lipopolysaccharide transmembrane transporter activity"/>
    <property type="evidence" value="ECO:0007669"/>
    <property type="project" value="InterPro"/>
</dbReference>
<dbReference type="GeneID" id="78341277"/>
<keyword evidence="3" id="KW-1185">Reference proteome</keyword>
<dbReference type="PROSITE" id="PS51257">
    <property type="entry name" value="PROKAR_LIPOPROTEIN"/>
    <property type="match status" value="1"/>
</dbReference>
<feature type="region of interest" description="Disordered" evidence="1">
    <location>
        <begin position="186"/>
        <end position="341"/>
    </location>
</feature>
<dbReference type="OrthoDB" id="9812080at2"/>
<proteinExistence type="predicted"/>
<protein>
    <recommendedName>
        <fullName evidence="4">LPS export ABC transporter periplasmic protein LptC</fullName>
    </recommendedName>
</protein>
<evidence type="ECO:0000256" key="1">
    <source>
        <dbReference type="SAM" id="MobiDB-lite"/>
    </source>
</evidence>
<reference evidence="3" key="1">
    <citation type="submission" date="2019-06" db="EMBL/GenBank/DDBJ databases">
        <title>Alistipes onderdonkii subsp. vulgaris subsp. nov., Alistipes dispar sp. nov. and Alistipes communis sp. nov., isolated from human faeces, and creation of Alistipes onderdonkii subsp. onderdonkii subsp. nov.</title>
        <authorList>
            <person name="Sakamoto M."/>
            <person name="Ikeyama N."/>
            <person name="Ogata Y."/>
            <person name="Suda W."/>
            <person name="Iino T."/>
            <person name="Hattori M."/>
            <person name="Ohkuma M."/>
        </authorList>
    </citation>
    <scope>NUCLEOTIDE SEQUENCE [LARGE SCALE GENOMIC DNA]</scope>
    <source>
        <strain evidence="3">5CBH24</strain>
    </source>
</reference>
<dbReference type="InterPro" id="IPR010664">
    <property type="entry name" value="LipoPS_assembly_LptC-rel"/>
</dbReference>
<dbReference type="GO" id="GO:0005886">
    <property type="term" value="C:plasma membrane"/>
    <property type="evidence" value="ECO:0007669"/>
    <property type="project" value="InterPro"/>
</dbReference>
<dbReference type="Pfam" id="PF06835">
    <property type="entry name" value="LptC"/>
    <property type="match status" value="1"/>
</dbReference>
<dbReference type="AlphaFoldDB" id="A0A4Y1WR18"/>
<evidence type="ECO:0000313" key="2">
    <source>
        <dbReference type="EMBL" id="BBL03247.1"/>
    </source>
</evidence>
<dbReference type="NCBIfam" id="TIGR04409">
    <property type="entry name" value="LptC_YrbK"/>
    <property type="match status" value="1"/>
</dbReference>
<dbReference type="Proteomes" id="UP000318946">
    <property type="component" value="Chromosome"/>
</dbReference>
<dbReference type="KEGG" id="acou:A5CBH24_05600"/>
<organism evidence="2 3">
    <name type="scientific">Alistipes communis</name>
    <dbReference type="NCBI Taxonomy" id="2585118"/>
    <lineage>
        <taxon>Bacteria</taxon>
        <taxon>Pseudomonadati</taxon>
        <taxon>Bacteroidota</taxon>
        <taxon>Bacteroidia</taxon>
        <taxon>Bacteroidales</taxon>
        <taxon>Rikenellaceae</taxon>
        <taxon>Alistipes</taxon>
    </lineage>
</organism>
<feature type="compositionally biased region" description="Basic and acidic residues" evidence="1">
    <location>
        <begin position="289"/>
        <end position="302"/>
    </location>
</feature>
<gene>
    <name evidence="2" type="ORF">A5CBH24_05600</name>
</gene>
<dbReference type="RefSeq" id="WP_141412143.1">
    <property type="nucleotide sequence ID" value="NZ_AP019735.1"/>
</dbReference>
<accession>A0A4Y1WR18</accession>
<feature type="compositionally biased region" description="Acidic residues" evidence="1">
    <location>
        <begin position="188"/>
        <end position="202"/>
    </location>
</feature>
<dbReference type="EMBL" id="AP019735">
    <property type="protein sequence ID" value="BBL03247.1"/>
    <property type="molecule type" value="Genomic_DNA"/>
</dbReference>
<sequence>MARLIGRYVLVALLVAGSAILLFSCDKPPAAASGGDEALMTEYSEHLSVIMSENGRRSYFFKAPLLEGYTLVKEPYREFRKGIEITTYQDDSLTTVDAVLTANYAIYYENRKLWEAKGDVVVVKSDGKTLYTQQLFWNAKTQRIYSNVDTKIVQNEGGNVFQGEGFESDEAFKEWRFRRFTGKMDVDVSQEDDEPSESEAADGEDRPAGEKTPQSVTRPPAGSAPAPAAAGERGPAGAVGKEQTVAGRELAPETGGKPAAGSEVAAIVSDPAAEGNPADTVKKGQPTAAERERAAEASEKPAAESGAAVPGETPTGEKTPDNGDPAPAALSPQADEPQTDA</sequence>
<dbReference type="InterPro" id="IPR026265">
    <property type="entry name" value="LptC"/>
</dbReference>
<feature type="compositionally biased region" description="Low complexity" evidence="1">
    <location>
        <begin position="219"/>
        <end position="240"/>
    </location>
</feature>
<evidence type="ECO:0008006" key="4">
    <source>
        <dbReference type="Google" id="ProtNLM"/>
    </source>
</evidence>
<evidence type="ECO:0000313" key="3">
    <source>
        <dbReference type="Proteomes" id="UP000318946"/>
    </source>
</evidence>